<dbReference type="Proteomes" id="UP000463961">
    <property type="component" value="Chromosome"/>
</dbReference>
<dbReference type="Pfam" id="PF13470">
    <property type="entry name" value="PIN_3"/>
    <property type="match status" value="1"/>
</dbReference>
<proteinExistence type="predicted"/>
<dbReference type="AlphaFoldDB" id="A0A679I8H9"/>
<dbReference type="PANTHER" id="PTHR34610:SF3">
    <property type="entry name" value="SSL7007 PROTEIN"/>
    <property type="match status" value="1"/>
</dbReference>
<dbReference type="InterPro" id="IPR029060">
    <property type="entry name" value="PIN-like_dom_sf"/>
</dbReference>
<dbReference type="CDD" id="cd09854">
    <property type="entry name" value="PIN_VapC-like"/>
    <property type="match status" value="1"/>
</dbReference>
<evidence type="ECO:0000313" key="2">
    <source>
        <dbReference type="Proteomes" id="UP000463961"/>
    </source>
</evidence>
<dbReference type="NCBIfam" id="TIGR00305">
    <property type="entry name" value="putative toxin-antitoxin system toxin component, PIN family"/>
    <property type="match status" value="1"/>
</dbReference>
<organism evidence="1 2">
    <name type="scientific">Fluviibacter phosphoraccumulans</name>
    <dbReference type="NCBI Taxonomy" id="1751046"/>
    <lineage>
        <taxon>Bacteria</taxon>
        <taxon>Pseudomonadati</taxon>
        <taxon>Pseudomonadota</taxon>
        <taxon>Betaproteobacteria</taxon>
        <taxon>Rhodocyclales</taxon>
        <taxon>Fluviibacteraceae</taxon>
        <taxon>Fluviibacter</taxon>
    </lineage>
</organism>
<accession>A0A679I8H9</accession>
<dbReference type="InterPro" id="IPR002716">
    <property type="entry name" value="PIN_dom"/>
</dbReference>
<dbReference type="PANTHER" id="PTHR34610">
    <property type="entry name" value="SSL7007 PROTEIN"/>
    <property type="match status" value="1"/>
</dbReference>
<dbReference type="EMBL" id="AP022345">
    <property type="protein sequence ID" value="BBU68177.1"/>
    <property type="molecule type" value="Genomic_DNA"/>
</dbReference>
<gene>
    <name evidence="1" type="ORF">ICHIAU1_04600</name>
</gene>
<name>A0A679I8H9_9RHOO</name>
<reference evidence="2" key="1">
    <citation type="submission" date="2020-01" db="EMBL/GenBank/DDBJ databases">
        <title>Phosphoaccumulans saitamaens gen. nov., sp. nov., a polyphosphate accumulating bacterium isolated from surface river water.</title>
        <authorList>
            <person name="Watanabe K."/>
            <person name="Suda W."/>
        </authorList>
    </citation>
    <scope>NUCLEOTIDE SEQUENCE [LARGE SCALE GENOMIC DNA]</scope>
    <source>
        <strain evidence="2">ICHIAU1</strain>
    </source>
</reference>
<sequence length="159" mass="17498">MTGMQLWIVDTNIVVSGLLSKDPKSPTAQVLNDMLSAQMIFVLSPALLAEYRAVLLRPALTQRHGLSEPEIDQILIELTANAKWSEPNDDDVHTPPDGGDAHLWALLACHPEAVLLTGDRLLVENPRPGSRITMPSDYKKLGSIPNLLNQDTQVYRPAE</sequence>
<dbReference type="SUPFAM" id="SSF88723">
    <property type="entry name" value="PIN domain-like"/>
    <property type="match status" value="1"/>
</dbReference>
<evidence type="ECO:0000313" key="1">
    <source>
        <dbReference type="EMBL" id="BBU68177.1"/>
    </source>
</evidence>
<dbReference type="InterPro" id="IPR002850">
    <property type="entry name" value="PIN_toxin-like"/>
</dbReference>
<keyword evidence="2" id="KW-1185">Reference proteome</keyword>
<protein>
    <submittedName>
        <fullName evidence="1">Uncharacterized protein</fullName>
    </submittedName>
</protein>